<dbReference type="EMBL" id="PCRM01000022">
    <property type="protein sequence ID" value="PIP21729.1"/>
    <property type="molecule type" value="Genomic_DNA"/>
</dbReference>
<dbReference type="PROSITE" id="PS00096">
    <property type="entry name" value="SHMT"/>
    <property type="match status" value="1"/>
</dbReference>
<comment type="function">
    <text evidence="9">Catalyzes the reversible interconversion of serine and glycine with tetrahydrofolate (THF) serving as the one-carbon carrier. This reaction serves as the major source of one-carbon groups required for the biosynthesis of purines, thymidylate, methionine, and other important biomolecules. Also exhibits THF-independent aldolase activity toward beta-hydroxyamino acids, producing glycine and aldehydes, via a retro-aldol mechanism.</text>
</comment>
<organism evidence="12 13">
    <name type="scientific">Candidatus Nealsonbacteria bacterium CG23_combo_of_CG06-09_8_20_14_all_40_13</name>
    <dbReference type="NCBI Taxonomy" id="1974724"/>
    <lineage>
        <taxon>Bacteria</taxon>
        <taxon>Candidatus Nealsoniibacteriota</taxon>
    </lineage>
</organism>
<evidence type="ECO:0000313" key="13">
    <source>
        <dbReference type="Proteomes" id="UP000231567"/>
    </source>
</evidence>
<comment type="pathway">
    <text evidence="9">One-carbon metabolism; tetrahydrofolate interconversion.</text>
</comment>
<evidence type="ECO:0000256" key="6">
    <source>
        <dbReference type="ARBA" id="ARBA00022563"/>
    </source>
</evidence>
<feature type="binding site" evidence="9">
    <location>
        <begin position="350"/>
        <end position="352"/>
    </location>
    <ligand>
        <name>(6S)-5,6,7,8-tetrahydrofolate</name>
        <dbReference type="ChEBI" id="CHEBI:57453"/>
    </ligand>
</feature>
<dbReference type="UniPathway" id="UPA00288">
    <property type="reaction ID" value="UER01023"/>
</dbReference>
<dbReference type="GO" id="GO:0030170">
    <property type="term" value="F:pyridoxal phosphate binding"/>
    <property type="evidence" value="ECO:0007669"/>
    <property type="project" value="UniProtKB-UniRule"/>
</dbReference>
<dbReference type="FunFam" id="3.40.640.10:FF:000001">
    <property type="entry name" value="Serine hydroxymethyltransferase"/>
    <property type="match status" value="1"/>
</dbReference>
<dbReference type="InterPro" id="IPR001085">
    <property type="entry name" value="Ser_HO-MeTrfase"/>
</dbReference>
<keyword evidence="5 9" id="KW-0963">Cytoplasm</keyword>
<dbReference type="InterPro" id="IPR019798">
    <property type="entry name" value="Ser_HO-MeTrfase_PLP_BS"/>
</dbReference>
<comment type="pathway">
    <text evidence="9">Amino-acid biosynthesis; glycine biosynthesis; glycine from L-serine: step 1/1.</text>
</comment>
<sequence length="415" mass="45491">MSKLHKQDPKIYKIIELEKKRQKENLELIPSENYASSVVLEALGSVLNNKYSEGYSHKRYYGGNQFIDMVEDLAIERAKKLFKTDYHVNVQPYSGSPANLAVYAALLKVGDKALGMALDQGGHLTHGHQVNFSGKFYHFAHYGVDKKTEKLDYDKIAKIAKKEKPKLIVCGATCYSREISFSKFRKIADGIGAILMADISHIAGLIAAGVHPTPFGYADVVTTTTHKTLRGPRGAMIFCRQQYAKDIDRAVFPGGQGGPHDHQTAAIAICLGEALKSSFKKYAGQIVKNAQVLAMECQKQGLRVVSGGTDNHLLLLDLTPLKITGKEAEILLDQVGITVNKNMIPYDQGTPFNPSGVRLGTPAVTSRGMQEKEMIKIAQIIAAVLKNSHDKSTLKTAVNQVKLITKKFPVPGINS</sequence>
<dbReference type="InterPro" id="IPR015421">
    <property type="entry name" value="PyrdxlP-dep_Trfase_major"/>
</dbReference>
<evidence type="ECO:0000256" key="4">
    <source>
        <dbReference type="ARBA" id="ARBA00011738"/>
    </source>
</evidence>
<dbReference type="PIRSF" id="PIRSF000412">
    <property type="entry name" value="SHMT"/>
    <property type="match status" value="1"/>
</dbReference>
<evidence type="ECO:0000256" key="7">
    <source>
        <dbReference type="ARBA" id="ARBA00022679"/>
    </source>
</evidence>
<dbReference type="CDD" id="cd00378">
    <property type="entry name" value="SHMT"/>
    <property type="match status" value="1"/>
</dbReference>
<name>A0A2G9YR65_9BACT</name>
<dbReference type="PANTHER" id="PTHR11680">
    <property type="entry name" value="SERINE HYDROXYMETHYLTRANSFERASE"/>
    <property type="match status" value="1"/>
</dbReference>
<evidence type="ECO:0000256" key="9">
    <source>
        <dbReference type="HAMAP-Rule" id="MF_00051"/>
    </source>
</evidence>
<dbReference type="SUPFAM" id="SSF53383">
    <property type="entry name" value="PLP-dependent transferases"/>
    <property type="match status" value="1"/>
</dbReference>
<comment type="subcellular location">
    <subcellularLocation>
        <location evidence="2 9">Cytoplasm</location>
    </subcellularLocation>
</comment>
<protein>
    <recommendedName>
        <fullName evidence="9">Serine hydroxymethyltransferase</fullName>
        <shortName evidence="9">SHMT</shortName>
        <shortName evidence="9">Serine methylase</shortName>
        <ecNumber evidence="9">2.1.2.1</ecNumber>
    </recommendedName>
</protein>
<comment type="caution">
    <text evidence="9">Lacks conserved residue(s) required for the propagation of feature annotation.</text>
</comment>
<evidence type="ECO:0000259" key="11">
    <source>
        <dbReference type="Pfam" id="PF00464"/>
    </source>
</evidence>
<feature type="domain" description="Serine hydroxymethyltransferase-like" evidence="11">
    <location>
        <begin position="4"/>
        <end position="381"/>
    </location>
</feature>
<keyword evidence="6 9" id="KW-0554">One-carbon metabolism</keyword>
<evidence type="ECO:0000313" key="12">
    <source>
        <dbReference type="EMBL" id="PIP21729.1"/>
    </source>
</evidence>
<comment type="similarity">
    <text evidence="3 9">Belongs to the SHMT family.</text>
</comment>
<dbReference type="GO" id="GO:0005829">
    <property type="term" value="C:cytosol"/>
    <property type="evidence" value="ECO:0007669"/>
    <property type="project" value="TreeGrafter"/>
</dbReference>
<dbReference type="Gene3D" id="3.90.1150.10">
    <property type="entry name" value="Aspartate Aminotransferase, domain 1"/>
    <property type="match status" value="1"/>
</dbReference>
<reference evidence="12 13" key="1">
    <citation type="submission" date="2017-09" db="EMBL/GenBank/DDBJ databases">
        <title>Depth-based differentiation of microbial function through sediment-hosted aquifers and enrichment of novel symbionts in the deep terrestrial subsurface.</title>
        <authorList>
            <person name="Probst A.J."/>
            <person name="Ladd B."/>
            <person name="Jarett J.K."/>
            <person name="Geller-Mcgrath D.E."/>
            <person name="Sieber C.M."/>
            <person name="Emerson J.B."/>
            <person name="Anantharaman K."/>
            <person name="Thomas B.C."/>
            <person name="Malmstrom R."/>
            <person name="Stieglmeier M."/>
            <person name="Klingl A."/>
            <person name="Woyke T."/>
            <person name="Ryan C.M."/>
            <person name="Banfield J.F."/>
        </authorList>
    </citation>
    <scope>NUCLEOTIDE SEQUENCE [LARGE SCALE GENOMIC DNA]</scope>
    <source>
        <strain evidence="12">CG23_combo_of_CG06-09_8_20_14_all_40_13</strain>
    </source>
</reference>
<evidence type="ECO:0000256" key="10">
    <source>
        <dbReference type="PIRSR" id="PIRSR000412-50"/>
    </source>
</evidence>
<evidence type="ECO:0000256" key="1">
    <source>
        <dbReference type="ARBA" id="ARBA00001933"/>
    </source>
</evidence>
<dbReference type="PANTHER" id="PTHR11680:SF35">
    <property type="entry name" value="SERINE HYDROXYMETHYLTRANSFERASE 1"/>
    <property type="match status" value="1"/>
</dbReference>
<comment type="subunit">
    <text evidence="4 9">Homodimer.</text>
</comment>
<dbReference type="UniPathway" id="UPA00193"/>
<keyword evidence="7 9" id="KW-0808">Transferase</keyword>
<dbReference type="GO" id="GO:0035999">
    <property type="term" value="P:tetrahydrofolate interconversion"/>
    <property type="evidence" value="ECO:0007669"/>
    <property type="project" value="UniProtKB-UniRule"/>
</dbReference>
<feature type="binding site" evidence="9">
    <location>
        <begin position="122"/>
        <end position="124"/>
    </location>
    <ligand>
        <name>(6S)-5,6,7,8-tetrahydrofolate</name>
        <dbReference type="ChEBI" id="CHEBI:57453"/>
    </ligand>
</feature>
<evidence type="ECO:0000256" key="8">
    <source>
        <dbReference type="ARBA" id="ARBA00022898"/>
    </source>
</evidence>
<comment type="catalytic activity">
    <reaction evidence="9">
        <text>(6R)-5,10-methylene-5,6,7,8-tetrahydrofolate + glycine + H2O = (6S)-5,6,7,8-tetrahydrofolate + L-serine</text>
        <dbReference type="Rhea" id="RHEA:15481"/>
        <dbReference type="ChEBI" id="CHEBI:15377"/>
        <dbReference type="ChEBI" id="CHEBI:15636"/>
        <dbReference type="ChEBI" id="CHEBI:33384"/>
        <dbReference type="ChEBI" id="CHEBI:57305"/>
        <dbReference type="ChEBI" id="CHEBI:57453"/>
        <dbReference type="EC" id="2.1.2.1"/>
    </reaction>
</comment>
<keyword evidence="12" id="KW-0489">Methyltransferase</keyword>
<dbReference type="GO" id="GO:0032259">
    <property type="term" value="P:methylation"/>
    <property type="evidence" value="ECO:0007669"/>
    <property type="project" value="UniProtKB-KW"/>
</dbReference>
<dbReference type="EC" id="2.1.2.1" evidence="9"/>
<comment type="caution">
    <text evidence="12">The sequence shown here is derived from an EMBL/GenBank/DDBJ whole genome shotgun (WGS) entry which is preliminary data.</text>
</comment>
<dbReference type="Gene3D" id="3.40.640.10">
    <property type="entry name" value="Type I PLP-dependent aspartate aminotransferase-like (Major domain)"/>
    <property type="match status" value="1"/>
</dbReference>
<dbReference type="GO" id="GO:0004372">
    <property type="term" value="F:glycine hydroxymethyltransferase activity"/>
    <property type="evidence" value="ECO:0007669"/>
    <property type="project" value="UniProtKB-UniRule"/>
</dbReference>
<accession>A0A2G9YR65</accession>
<evidence type="ECO:0000256" key="5">
    <source>
        <dbReference type="ARBA" id="ARBA00022490"/>
    </source>
</evidence>
<dbReference type="NCBIfam" id="NF000586">
    <property type="entry name" value="PRK00011.1"/>
    <property type="match status" value="1"/>
</dbReference>
<feature type="binding site" evidence="9">
    <location>
        <position position="118"/>
    </location>
    <ligand>
        <name>(6S)-5,6,7,8-tetrahydrofolate</name>
        <dbReference type="ChEBI" id="CHEBI:57453"/>
    </ligand>
</feature>
<feature type="modified residue" description="N6-(pyridoxal phosphate)lysine" evidence="9 10">
    <location>
        <position position="227"/>
    </location>
</feature>
<proteinExistence type="inferred from homology"/>
<dbReference type="InterPro" id="IPR039429">
    <property type="entry name" value="SHMT-like_dom"/>
</dbReference>
<dbReference type="InterPro" id="IPR049943">
    <property type="entry name" value="Ser_HO-MeTrfase-like"/>
</dbReference>
<evidence type="ECO:0000256" key="2">
    <source>
        <dbReference type="ARBA" id="ARBA00004496"/>
    </source>
</evidence>
<keyword evidence="9" id="KW-0028">Amino-acid biosynthesis</keyword>
<dbReference type="Proteomes" id="UP000231567">
    <property type="component" value="Unassembled WGS sequence"/>
</dbReference>
<comment type="cofactor">
    <cofactor evidence="1 9 10">
        <name>pyridoxal 5'-phosphate</name>
        <dbReference type="ChEBI" id="CHEBI:597326"/>
    </cofactor>
</comment>
<evidence type="ECO:0000256" key="3">
    <source>
        <dbReference type="ARBA" id="ARBA00006376"/>
    </source>
</evidence>
<dbReference type="InterPro" id="IPR015424">
    <property type="entry name" value="PyrdxlP-dep_Trfase"/>
</dbReference>
<dbReference type="InterPro" id="IPR015422">
    <property type="entry name" value="PyrdxlP-dep_Trfase_small"/>
</dbReference>
<dbReference type="Pfam" id="PF00464">
    <property type="entry name" value="SHMT"/>
    <property type="match status" value="1"/>
</dbReference>
<keyword evidence="8 9" id="KW-0663">Pyridoxal phosphate</keyword>
<dbReference type="GO" id="GO:0008168">
    <property type="term" value="F:methyltransferase activity"/>
    <property type="evidence" value="ECO:0007669"/>
    <property type="project" value="UniProtKB-KW"/>
</dbReference>
<dbReference type="HAMAP" id="MF_00051">
    <property type="entry name" value="SHMT"/>
    <property type="match status" value="1"/>
</dbReference>
<gene>
    <name evidence="9" type="primary">glyA</name>
    <name evidence="12" type="ORF">COX39_01375</name>
</gene>
<dbReference type="GO" id="GO:0019264">
    <property type="term" value="P:glycine biosynthetic process from serine"/>
    <property type="evidence" value="ECO:0007669"/>
    <property type="project" value="UniProtKB-UniRule"/>
</dbReference>
<feature type="site" description="Plays an important role in substrate specificity" evidence="9">
    <location>
        <position position="226"/>
    </location>
</feature>
<dbReference type="AlphaFoldDB" id="A0A2G9YR65"/>